<evidence type="ECO:0000313" key="2">
    <source>
        <dbReference type="EMBL" id="QTD37049.1"/>
    </source>
</evidence>
<sequence length="71" mass="7997">MIKKGTKVSWEWGRGTAEGKVKETYTKETTKTIKGTEVTRKGEEGNKALYVQQNDGDYVLKLESEVNKVDS</sequence>
<dbReference type="InterPro" id="IPR021331">
    <property type="entry name" value="Hva1_TUDOR"/>
</dbReference>
<protein>
    <submittedName>
        <fullName evidence="2">DUF2945 domain-containing protein</fullName>
    </submittedName>
</protein>
<dbReference type="Pfam" id="PF11160">
    <property type="entry name" value="Hva1_TUDOR"/>
    <property type="match status" value="1"/>
</dbReference>
<keyword evidence="3" id="KW-1185">Reference proteome</keyword>
<feature type="domain" description="Hypervirulence associated protein TUDOR" evidence="1">
    <location>
        <begin position="5"/>
        <end position="66"/>
    </location>
</feature>
<dbReference type="Proteomes" id="UP000663935">
    <property type="component" value="Chromosome"/>
</dbReference>
<organism evidence="2 3">
    <name type="scientific">Polaribacter batillariae</name>
    <dbReference type="NCBI Taxonomy" id="2808900"/>
    <lineage>
        <taxon>Bacteria</taxon>
        <taxon>Pseudomonadati</taxon>
        <taxon>Bacteroidota</taxon>
        <taxon>Flavobacteriia</taxon>
        <taxon>Flavobacteriales</taxon>
        <taxon>Flavobacteriaceae</taxon>
    </lineage>
</organism>
<evidence type="ECO:0000313" key="3">
    <source>
        <dbReference type="Proteomes" id="UP000663935"/>
    </source>
</evidence>
<accession>A0ABX7SW45</accession>
<evidence type="ECO:0000259" key="1">
    <source>
        <dbReference type="Pfam" id="PF11160"/>
    </source>
</evidence>
<proteinExistence type="predicted"/>
<dbReference type="EMBL" id="CP071795">
    <property type="protein sequence ID" value="QTD37049.1"/>
    <property type="molecule type" value="Genomic_DNA"/>
</dbReference>
<gene>
    <name evidence="2" type="ORF">JL193_13105</name>
</gene>
<dbReference type="RefSeq" id="WP_207971226.1">
    <property type="nucleotide sequence ID" value="NZ_CP071795.1"/>
</dbReference>
<reference evidence="2 3" key="1">
    <citation type="submission" date="2021-03" db="EMBL/GenBank/DDBJ databases">
        <title>Complete genome of Polaribacter_sp.G4M1.</title>
        <authorList>
            <person name="Jeong S.W."/>
            <person name="Bae J.W."/>
        </authorList>
    </citation>
    <scope>NUCLEOTIDE SEQUENCE [LARGE SCALE GENOMIC DNA]</scope>
    <source>
        <strain evidence="2 3">G4M1</strain>
    </source>
</reference>
<name>A0ABX7SW45_9FLAO</name>